<sequence length="162" mass="19031">MDIFDPVVLVGSTKKHEQHRLANDADYKRFTKPNPRTKTARKLEEERRRKEKRKNEEAGEDTQSKKPRLNTPTSSTSESAYAAFTEIWDKTMKQYEDRITQLQEQLWEQQEKSESLAEAYNEETRAARRRIAELETENAALKEKITLTRKTMAQGLKILMEL</sequence>
<keyword evidence="4" id="KW-1185">Reference proteome</keyword>
<feature type="compositionally biased region" description="Basic and acidic residues" evidence="2">
    <location>
        <begin position="19"/>
        <end position="29"/>
    </location>
</feature>
<protein>
    <submittedName>
        <fullName evidence="3">Uncharacterized protein</fullName>
    </submittedName>
</protein>
<feature type="region of interest" description="Disordered" evidence="2">
    <location>
        <begin position="13"/>
        <end position="79"/>
    </location>
</feature>
<feature type="coiled-coil region" evidence="1">
    <location>
        <begin position="85"/>
        <end position="151"/>
    </location>
</feature>
<dbReference type="AlphaFoldDB" id="A0A284S032"/>
<evidence type="ECO:0000313" key="4">
    <source>
        <dbReference type="Proteomes" id="UP000219338"/>
    </source>
</evidence>
<feature type="compositionally biased region" description="Polar residues" evidence="2">
    <location>
        <begin position="70"/>
        <end position="79"/>
    </location>
</feature>
<accession>A0A284S032</accession>
<dbReference type="EMBL" id="FUEG01000023">
    <property type="protein sequence ID" value="SJL14361.1"/>
    <property type="molecule type" value="Genomic_DNA"/>
</dbReference>
<gene>
    <name evidence="3" type="ORF">ARMOST_17817</name>
</gene>
<dbReference type="Proteomes" id="UP000219338">
    <property type="component" value="Unassembled WGS sequence"/>
</dbReference>
<reference evidence="4" key="1">
    <citation type="journal article" date="2017" name="Nat. Ecol. Evol.">
        <title>Genome expansion and lineage-specific genetic innovations in the forest pathogenic fungi Armillaria.</title>
        <authorList>
            <person name="Sipos G."/>
            <person name="Prasanna A.N."/>
            <person name="Walter M.C."/>
            <person name="O'Connor E."/>
            <person name="Balint B."/>
            <person name="Krizsan K."/>
            <person name="Kiss B."/>
            <person name="Hess J."/>
            <person name="Varga T."/>
            <person name="Slot J."/>
            <person name="Riley R."/>
            <person name="Boka B."/>
            <person name="Rigling D."/>
            <person name="Barry K."/>
            <person name="Lee J."/>
            <person name="Mihaltcheva S."/>
            <person name="LaButti K."/>
            <person name="Lipzen A."/>
            <person name="Waldron R."/>
            <person name="Moloney N.M."/>
            <person name="Sperisen C."/>
            <person name="Kredics L."/>
            <person name="Vagvoelgyi C."/>
            <person name="Patrignani A."/>
            <person name="Fitzpatrick D."/>
            <person name="Nagy I."/>
            <person name="Doyle S."/>
            <person name="Anderson J.B."/>
            <person name="Grigoriev I.V."/>
            <person name="Gueldener U."/>
            <person name="Muensterkoetter M."/>
            <person name="Nagy L.G."/>
        </authorList>
    </citation>
    <scope>NUCLEOTIDE SEQUENCE [LARGE SCALE GENOMIC DNA]</scope>
    <source>
        <strain evidence="4">C18/9</strain>
    </source>
</reference>
<evidence type="ECO:0000256" key="1">
    <source>
        <dbReference type="SAM" id="Coils"/>
    </source>
</evidence>
<feature type="compositionally biased region" description="Basic and acidic residues" evidence="2">
    <location>
        <begin position="41"/>
        <end position="57"/>
    </location>
</feature>
<dbReference type="OrthoDB" id="10555730at2759"/>
<proteinExistence type="predicted"/>
<evidence type="ECO:0000256" key="2">
    <source>
        <dbReference type="SAM" id="MobiDB-lite"/>
    </source>
</evidence>
<name>A0A284S032_ARMOS</name>
<keyword evidence="1" id="KW-0175">Coiled coil</keyword>
<organism evidence="3 4">
    <name type="scientific">Armillaria ostoyae</name>
    <name type="common">Armillaria root rot fungus</name>
    <dbReference type="NCBI Taxonomy" id="47428"/>
    <lineage>
        <taxon>Eukaryota</taxon>
        <taxon>Fungi</taxon>
        <taxon>Dikarya</taxon>
        <taxon>Basidiomycota</taxon>
        <taxon>Agaricomycotina</taxon>
        <taxon>Agaricomycetes</taxon>
        <taxon>Agaricomycetidae</taxon>
        <taxon>Agaricales</taxon>
        <taxon>Marasmiineae</taxon>
        <taxon>Physalacriaceae</taxon>
        <taxon>Armillaria</taxon>
    </lineage>
</organism>
<evidence type="ECO:0000313" key="3">
    <source>
        <dbReference type="EMBL" id="SJL14361.1"/>
    </source>
</evidence>